<evidence type="ECO:0000313" key="3">
    <source>
        <dbReference type="EMBL" id="CAE0635943.1"/>
    </source>
</evidence>
<dbReference type="EMBL" id="HBIU01031815">
    <property type="protein sequence ID" value="CAE0635942.1"/>
    <property type="molecule type" value="Transcribed_RNA"/>
</dbReference>
<name>A0A6V1RYI5_HETAK</name>
<dbReference type="EMBL" id="HBIU01031818">
    <property type="protein sequence ID" value="CAE0635944.1"/>
    <property type="molecule type" value="Transcribed_RNA"/>
</dbReference>
<dbReference type="EMBL" id="HBIU01031821">
    <property type="protein sequence ID" value="CAE0635946.1"/>
    <property type="molecule type" value="Transcribed_RNA"/>
</dbReference>
<evidence type="ECO:0000313" key="2">
    <source>
        <dbReference type="EMBL" id="CAE0635942.1"/>
    </source>
</evidence>
<evidence type="ECO:0000313" key="1">
    <source>
        <dbReference type="EMBL" id="CAE0635941.1"/>
    </source>
</evidence>
<evidence type="ECO:0000313" key="5">
    <source>
        <dbReference type="EMBL" id="CAE0635945.1"/>
    </source>
</evidence>
<dbReference type="EMBL" id="HBIU01031819">
    <property type="protein sequence ID" value="CAE0635945.1"/>
    <property type="molecule type" value="Transcribed_RNA"/>
</dbReference>
<dbReference type="EMBL" id="HBIU01031814">
    <property type="protein sequence ID" value="CAE0635941.1"/>
    <property type="molecule type" value="Transcribed_RNA"/>
</dbReference>
<evidence type="ECO:0000313" key="6">
    <source>
        <dbReference type="EMBL" id="CAE0635946.1"/>
    </source>
</evidence>
<accession>A0A6V1RYI5</accession>
<reference evidence="4" key="1">
    <citation type="submission" date="2021-01" db="EMBL/GenBank/DDBJ databases">
        <authorList>
            <person name="Corre E."/>
            <person name="Pelletier E."/>
            <person name="Niang G."/>
            <person name="Scheremetjew M."/>
            <person name="Finn R."/>
            <person name="Kale V."/>
            <person name="Holt S."/>
            <person name="Cochrane G."/>
            <person name="Meng A."/>
            <person name="Brown T."/>
            <person name="Cohen L."/>
        </authorList>
    </citation>
    <scope>NUCLEOTIDE SEQUENCE</scope>
    <source>
        <strain evidence="4">CCMP3107</strain>
    </source>
</reference>
<gene>
    <name evidence="1" type="ORF">HAKA00212_LOCUS14701</name>
    <name evidence="2" type="ORF">HAKA00212_LOCUS14702</name>
    <name evidence="3" type="ORF">HAKA00212_LOCUS14703</name>
    <name evidence="4" type="ORF">HAKA00212_LOCUS14704</name>
    <name evidence="5" type="ORF">HAKA00212_LOCUS14705</name>
    <name evidence="6" type="ORF">HAKA00212_LOCUS14706</name>
</gene>
<sequence>MIAENKVVVNHKEKDVEHVAHLQLQRVDPLTSRYHHDFVKHPNKPITLGQESWQQVPVKHGLERAGPLMLCGHIESGCPVFKTPFFHFAFFFTTIGIFATGEAATHSWLIFF</sequence>
<dbReference type="AlphaFoldDB" id="A0A6V1RYI5"/>
<dbReference type="EMBL" id="HBIU01031816">
    <property type="protein sequence ID" value="CAE0635943.1"/>
    <property type="molecule type" value="Transcribed_RNA"/>
</dbReference>
<proteinExistence type="predicted"/>
<protein>
    <submittedName>
        <fullName evidence="4">Uncharacterized protein</fullName>
    </submittedName>
</protein>
<evidence type="ECO:0000313" key="4">
    <source>
        <dbReference type="EMBL" id="CAE0635944.1"/>
    </source>
</evidence>
<organism evidence="4">
    <name type="scientific">Heterosigma akashiwo</name>
    <name type="common">Chromophytic alga</name>
    <name type="synonym">Heterosigma carterae</name>
    <dbReference type="NCBI Taxonomy" id="2829"/>
    <lineage>
        <taxon>Eukaryota</taxon>
        <taxon>Sar</taxon>
        <taxon>Stramenopiles</taxon>
        <taxon>Ochrophyta</taxon>
        <taxon>Raphidophyceae</taxon>
        <taxon>Chattonellales</taxon>
        <taxon>Chattonellaceae</taxon>
        <taxon>Heterosigma</taxon>
    </lineage>
</organism>